<protein>
    <submittedName>
        <fullName evidence="1">Uncharacterized protein</fullName>
    </submittedName>
</protein>
<dbReference type="EMBL" id="JAFBMS010000237">
    <property type="protein sequence ID" value="KAG9332790.1"/>
    <property type="molecule type" value="Genomic_DNA"/>
</dbReference>
<proteinExistence type="predicted"/>
<dbReference type="AlphaFoldDB" id="A0A8T2N015"/>
<gene>
    <name evidence="1" type="ORF">JZ751_014889</name>
</gene>
<sequence length="239" mass="27412">MRNLISVIEPERLSSLRAGSGVDCGAGHYVVNSVQQTPINRGRIVKCIKGQNFSICSLVGWRTEKKIKQEDNMTRPISQRLFVIDESWNDDRENSKKRGLFQLCRTKHICDHKGFCDMMVQIQNINPDQQGLGISNKLWYVGLLERRARFYPEASLAEGDPERDQFFHFKRKPSCVFNGMWRRLIAWATLVFTHADSLHSGQIQINTLFLFGRFCRLVSKPPCPPLLQKTKALSGLSKD</sequence>
<dbReference type="Proteomes" id="UP000824540">
    <property type="component" value="Unassembled WGS sequence"/>
</dbReference>
<keyword evidence="2" id="KW-1185">Reference proteome</keyword>
<reference evidence="1" key="1">
    <citation type="thesis" date="2021" institute="BYU ScholarsArchive" country="Provo, UT, USA">
        <title>Applications of and Algorithms for Genome Assembly and Genomic Analyses with an Emphasis on Marine Teleosts.</title>
        <authorList>
            <person name="Pickett B.D."/>
        </authorList>
    </citation>
    <scope>NUCLEOTIDE SEQUENCE</scope>
    <source>
        <strain evidence="1">HI-2016</strain>
    </source>
</reference>
<accession>A0A8T2N015</accession>
<evidence type="ECO:0000313" key="1">
    <source>
        <dbReference type="EMBL" id="KAG9332790.1"/>
    </source>
</evidence>
<organism evidence="1 2">
    <name type="scientific">Albula glossodonta</name>
    <name type="common">roundjaw bonefish</name>
    <dbReference type="NCBI Taxonomy" id="121402"/>
    <lineage>
        <taxon>Eukaryota</taxon>
        <taxon>Metazoa</taxon>
        <taxon>Chordata</taxon>
        <taxon>Craniata</taxon>
        <taxon>Vertebrata</taxon>
        <taxon>Euteleostomi</taxon>
        <taxon>Actinopterygii</taxon>
        <taxon>Neopterygii</taxon>
        <taxon>Teleostei</taxon>
        <taxon>Albuliformes</taxon>
        <taxon>Albulidae</taxon>
        <taxon>Albula</taxon>
    </lineage>
</organism>
<evidence type="ECO:0000313" key="2">
    <source>
        <dbReference type="Proteomes" id="UP000824540"/>
    </source>
</evidence>
<comment type="caution">
    <text evidence="1">The sequence shown here is derived from an EMBL/GenBank/DDBJ whole genome shotgun (WGS) entry which is preliminary data.</text>
</comment>
<name>A0A8T2N015_9TELE</name>